<dbReference type="EMBL" id="KZ506261">
    <property type="protein sequence ID" value="PKU40494.1"/>
    <property type="molecule type" value="Genomic_DNA"/>
</dbReference>
<dbReference type="GO" id="GO:0003964">
    <property type="term" value="F:RNA-directed DNA polymerase activity"/>
    <property type="evidence" value="ECO:0007669"/>
    <property type="project" value="UniProtKB-KW"/>
</dbReference>
<keyword evidence="2" id="KW-1185">Reference proteome</keyword>
<evidence type="ECO:0000313" key="2">
    <source>
        <dbReference type="Proteomes" id="UP000233556"/>
    </source>
</evidence>
<dbReference type="AlphaFoldDB" id="A0A2I0U337"/>
<sequence>MTPSCVVQSTLEGRDAIQRDLDSLERWAHVNLMKFNKAKCKVLHMGQGNTKHKHRLGREWIESNPEEKDFGVLVDEKLNMSQLCALTAQETNCILGSILGQQVEGGQICLCSPDRALYSSAPVPCLVMAERSSFESPYPPHAAHDDMPCFVCRDGCILDYVAREEHSQQTKVPPDWSPLLGTGEIAYQFLGPV</sequence>
<accession>A0A2I0U337</accession>
<keyword evidence="1" id="KW-0695">RNA-directed DNA polymerase</keyword>
<reference evidence="2" key="1">
    <citation type="submission" date="2017-11" db="EMBL/GenBank/DDBJ databases">
        <authorList>
            <person name="Lima N.C."/>
            <person name="Parody-Merino A.M."/>
            <person name="Battley P.F."/>
            <person name="Fidler A.E."/>
            <person name="Prosdocimi F."/>
        </authorList>
    </citation>
    <scope>NUCLEOTIDE SEQUENCE [LARGE SCALE GENOMIC DNA]</scope>
</reference>
<reference evidence="2" key="2">
    <citation type="submission" date="2017-12" db="EMBL/GenBank/DDBJ databases">
        <title>Genome sequence of the Bar-tailed Godwit (Limosa lapponica baueri).</title>
        <authorList>
            <person name="Lima N.C.B."/>
            <person name="Parody-Merino A.M."/>
            <person name="Battley P.F."/>
            <person name="Fidler A.E."/>
            <person name="Prosdocimi F."/>
        </authorList>
    </citation>
    <scope>NUCLEOTIDE SEQUENCE [LARGE SCALE GENOMIC DNA]</scope>
</reference>
<keyword evidence="1" id="KW-0808">Transferase</keyword>
<dbReference type="Proteomes" id="UP000233556">
    <property type="component" value="Unassembled WGS sequence"/>
</dbReference>
<dbReference type="PANTHER" id="PTHR33332">
    <property type="entry name" value="REVERSE TRANSCRIPTASE DOMAIN-CONTAINING PROTEIN"/>
    <property type="match status" value="1"/>
</dbReference>
<dbReference type="OrthoDB" id="3230070at2759"/>
<evidence type="ECO:0000313" key="1">
    <source>
        <dbReference type="EMBL" id="PKU40494.1"/>
    </source>
</evidence>
<keyword evidence="1" id="KW-0548">Nucleotidyltransferase</keyword>
<protein>
    <submittedName>
        <fullName evidence="1">Rna-directed dna polymerase from mobile element jockey-like</fullName>
    </submittedName>
</protein>
<name>A0A2I0U337_LIMLA</name>
<organism evidence="1 2">
    <name type="scientific">Limosa lapponica baueri</name>
    <dbReference type="NCBI Taxonomy" id="1758121"/>
    <lineage>
        <taxon>Eukaryota</taxon>
        <taxon>Metazoa</taxon>
        <taxon>Chordata</taxon>
        <taxon>Craniata</taxon>
        <taxon>Vertebrata</taxon>
        <taxon>Euteleostomi</taxon>
        <taxon>Archelosauria</taxon>
        <taxon>Archosauria</taxon>
        <taxon>Dinosauria</taxon>
        <taxon>Saurischia</taxon>
        <taxon>Theropoda</taxon>
        <taxon>Coelurosauria</taxon>
        <taxon>Aves</taxon>
        <taxon>Neognathae</taxon>
        <taxon>Neoaves</taxon>
        <taxon>Charadriiformes</taxon>
        <taxon>Scolopacidae</taxon>
        <taxon>Limosa</taxon>
    </lineage>
</organism>
<gene>
    <name evidence="1" type="ORF">llap_9202</name>
</gene>
<proteinExistence type="predicted"/>